<dbReference type="Proteomes" id="UP000519126">
    <property type="component" value="Unassembled WGS sequence"/>
</dbReference>
<evidence type="ECO:0000313" key="3">
    <source>
        <dbReference type="Proteomes" id="UP000519126"/>
    </source>
</evidence>
<proteinExistence type="predicted"/>
<reference evidence="2 3" key="1">
    <citation type="submission" date="2020-04" db="EMBL/GenBank/DDBJ databases">
        <title>Genome Sequencing and Assembley of Pseudoalteromonas artica.</title>
        <authorList>
            <person name="Akerly B."/>
            <person name="Cook G."/>
        </authorList>
    </citation>
    <scope>NUCLEOTIDE SEQUENCE [LARGE SCALE GENOMIC DNA]</scope>
    <source>
        <strain evidence="2 3">NEC-BIFX-0059</strain>
    </source>
</reference>
<name>A0A7X9U367_9GAMM</name>
<accession>A0A7X9U367</accession>
<feature type="transmembrane region" description="Helical" evidence="1">
    <location>
        <begin position="58"/>
        <end position="74"/>
    </location>
</feature>
<evidence type="ECO:0000256" key="1">
    <source>
        <dbReference type="SAM" id="Phobius"/>
    </source>
</evidence>
<organism evidence="2 3">
    <name type="scientific">Pseudoalteromonas arctica</name>
    <dbReference type="NCBI Taxonomy" id="394751"/>
    <lineage>
        <taxon>Bacteria</taxon>
        <taxon>Pseudomonadati</taxon>
        <taxon>Pseudomonadota</taxon>
        <taxon>Gammaproteobacteria</taxon>
        <taxon>Alteromonadales</taxon>
        <taxon>Pseudoalteromonadaceae</taxon>
        <taxon>Pseudoalteromonas</taxon>
    </lineage>
</organism>
<feature type="transmembrane region" description="Helical" evidence="1">
    <location>
        <begin position="86"/>
        <end position="105"/>
    </location>
</feature>
<dbReference type="AlphaFoldDB" id="A0A7X9U367"/>
<keyword evidence="1" id="KW-1133">Transmembrane helix</keyword>
<sequence>MKFGITLLVLIFSSQSYACFNGVGYEKNWNDSINLLSISIIIGILATLIRYLQKVKRLYLPITILMIACIPSGLEMLRYGNGDCGSSLMQIAILPVYTMSLVLLYETVKLVKMRFGVSNT</sequence>
<keyword evidence="1" id="KW-0472">Membrane</keyword>
<feature type="transmembrane region" description="Helical" evidence="1">
    <location>
        <begin position="34"/>
        <end position="51"/>
    </location>
</feature>
<dbReference type="RefSeq" id="WP_170070722.1">
    <property type="nucleotide sequence ID" value="NZ_JABBCX010000001.1"/>
</dbReference>
<keyword evidence="1" id="KW-0812">Transmembrane</keyword>
<comment type="caution">
    <text evidence="2">The sequence shown here is derived from an EMBL/GenBank/DDBJ whole genome shotgun (WGS) entry which is preliminary data.</text>
</comment>
<protein>
    <submittedName>
        <fullName evidence="2">Uncharacterized protein</fullName>
    </submittedName>
</protein>
<evidence type="ECO:0000313" key="2">
    <source>
        <dbReference type="EMBL" id="NMF46701.1"/>
    </source>
</evidence>
<dbReference type="EMBL" id="JABBCX010000001">
    <property type="protein sequence ID" value="NMF46701.1"/>
    <property type="molecule type" value="Genomic_DNA"/>
</dbReference>
<gene>
    <name evidence="2" type="ORF">HHL01_00685</name>
</gene>